<dbReference type="InterPro" id="IPR022074">
    <property type="entry name" value="DUF3626"/>
</dbReference>
<sequence length="336" mass="39157">MEVTVTGPIPKAYAYAHARLARNHVVGMISYQADDRDYNQAAFKRFVEICRPPKGEELHWYRGMIYTLQNGRATINFSVKNFFLKPCPYENYINTFERVASGIGATHSVKPRDEVEKRLFDYQGKARYRPAPPGGNVAAVRQQIAHYGSNWRAYPMMRPRYAALDYAYYRHGGAGTGYYGTSFFVLKEYMKTVGTYCHCDTFAANNDLRRRRHEYGGQVRSSSETIARYHEMPKLLYYLHPFTLKEVYAYTTGQKQYLSEAYVPKFPDSEKLLSYIEIQLHSDVVFSRDIDYMVISRSDVFDTAAPFVHEAYQRDQIIKHAESFAYRHGFRMYMVE</sequence>
<evidence type="ECO:0000313" key="1">
    <source>
        <dbReference type="EMBL" id="ARP86668.1"/>
    </source>
</evidence>
<dbReference type="Proteomes" id="UP000194139">
    <property type="component" value="Chromosome"/>
</dbReference>
<dbReference type="AlphaFoldDB" id="A0A1W6Z017"/>
<name>A0A1W6Z017_9BORD</name>
<organism evidence="1 2">
    <name type="scientific">Bordetella genomosp. 9</name>
    <dbReference type="NCBI Taxonomy" id="1416803"/>
    <lineage>
        <taxon>Bacteria</taxon>
        <taxon>Pseudomonadati</taxon>
        <taxon>Pseudomonadota</taxon>
        <taxon>Betaproteobacteria</taxon>
        <taxon>Burkholderiales</taxon>
        <taxon>Alcaligenaceae</taxon>
        <taxon>Bordetella</taxon>
    </lineage>
</organism>
<gene>
    <name evidence="1" type="ORF">CAL13_10950</name>
</gene>
<proteinExistence type="predicted"/>
<protein>
    <submittedName>
        <fullName evidence="1">Uncharacterized protein</fullName>
    </submittedName>
</protein>
<dbReference type="Pfam" id="PF12294">
    <property type="entry name" value="DUF3626"/>
    <property type="match status" value="1"/>
</dbReference>
<accession>A0A1W6Z017</accession>
<keyword evidence="2" id="KW-1185">Reference proteome</keyword>
<reference evidence="1 2" key="1">
    <citation type="submission" date="2017-05" db="EMBL/GenBank/DDBJ databases">
        <title>Complete and WGS of Bordetella genogroups.</title>
        <authorList>
            <person name="Spilker T."/>
            <person name="LiPuma J."/>
        </authorList>
    </citation>
    <scope>NUCLEOTIDE SEQUENCE [LARGE SCALE GENOMIC DNA]</scope>
    <source>
        <strain evidence="1 2">AU17164</strain>
    </source>
</reference>
<evidence type="ECO:0000313" key="2">
    <source>
        <dbReference type="Proteomes" id="UP000194139"/>
    </source>
</evidence>
<dbReference type="EMBL" id="CP021109">
    <property type="protein sequence ID" value="ARP86668.1"/>
    <property type="molecule type" value="Genomic_DNA"/>
</dbReference>